<dbReference type="InterPro" id="IPR015943">
    <property type="entry name" value="WD40/YVTN_repeat-like_dom_sf"/>
</dbReference>
<proteinExistence type="inferred from homology"/>
<dbReference type="SUPFAM" id="SSF50978">
    <property type="entry name" value="WD40 repeat-like"/>
    <property type="match status" value="1"/>
</dbReference>
<dbReference type="GO" id="GO:0005730">
    <property type="term" value="C:nucleolus"/>
    <property type="evidence" value="ECO:0007669"/>
    <property type="project" value="InterPro"/>
</dbReference>
<evidence type="ECO:0000256" key="3">
    <source>
        <dbReference type="ARBA" id="ARBA00011187"/>
    </source>
</evidence>
<evidence type="ECO:0000256" key="1">
    <source>
        <dbReference type="ARBA" id="ARBA00002889"/>
    </source>
</evidence>
<dbReference type="PANTHER" id="PTHR16038">
    <property type="entry name" value="NOP SEVEN ASSOCIATED PROTEIN 1"/>
    <property type="match status" value="1"/>
</dbReference>
<feature type="compositionally biased region" description="Basic and acidic residues" evidence="5">
    <location>
        <begin position="365"/>
        <end position="379"/>
    </location>
</feature>
<feature type="region of interest" description="Disordered" evidence="5">
    <location>
        <begin position="365"/>
        <end position="411"/>
    </location>
</feature>
<reference evidence="6 7" key="1">
    <citation type="submission" date="2021-08" db="EMBL/GenBank/DDBJ databases">
        <title>Draft Genome Sequence of Phanerochaete sordida strain YK-624.</title>
        <authorList>
            <person name="Mori T."/>
            <person name="Dohra H."/>
            <person name="Suzuki T."/>
            <person name="Kawagishi H."/>
            <person name="Hirai H."/>
        </authorList>
    </citation>
    <scope>NUCLEOTIDE SEQUENCE [LARGE SCALE GENOMIC DNA]</scope>
    <source>
        <strain evidence="6 7">YK-624</strain>
    </source>
</reference>
<comment type="similarity">
    <text evidence="2">Belongs to the NSA1 family.</text>
</comment>
<dbReference type="InterPro" id="IPR037379">
    <property type="entry name" value="WDR74/Nsa1"/>
</dbReference>
<gene>
    <name evidence="6" type="ORF">PsYK624_032810</name>
</gene>
<dbReference type="EMBL" id="BPQB01000005">
    <property type="protein sequence ID" value="GJE87198.1"/>
    <property type="molecule type" value="Genomic_DNA"/>
</dbReference>
<feature type="compositionally biased region" description="Acidic residues" evidence="5">
    <location>
        <begin position="380"/>
        <end position="400"/>
    </location>
</feature>
<comment type="caution">
    <text evidence="6">The sequence shown here is derived from an EMBL/GenBank/DDBJ whole genome shotgun (WGS) entry which is preliminary data.</text>
</comment>
<dbReference type="AlphaFoldDB" id="A0A9P3G1B9"/>
<accession>A0A9P3G1B9</accession>
<dbReference type="CDD" id="cd22857">
    <property type="entry name" value="WDR74"/>
    <property type="match status" value="1"/>
</dbReference>
<dbReference type="GO" id="GO:0030687">
    <property type="term" value="C:preribosome, large subunit precursor"/>
    <property type="evidence" value="ECO:0007669"/>
    <property type="project" value="TreeGrafter"/>
</dbReference>
<evidence type="ECO:0000256" key="5">
    <source>
        <dbReference type="SAM" id="MobiDB-lite"/>
    </source>
</evidence>
<comment type="function">
    <text evidence="1">Involved in the biogenesis of the 60S ribosomal subunit.</text>
</comment>
<dbReference type="OrthoDB" id="18388at2759"/>
<organism evidence="6 7">
    <name type="scientific">Phanerochaete sordida</name>
    <dbReference type="NCBI Taxonomy" id="48140"/>
    <lineage>
        <taxon>Eukaryota</taxon>
        <taxon>Fungi</taxon>
        <taxon>Dikarya</taxon>
        <taxon>Basidiomycota</taxon>
        <taxon>Agaricomycotina</taxon>
        <taxon>Agaricomycetes</taxon>
        <taxon>Polyporales</taxon>
        <taxon>Phanerochaetaceae</taxon>
        <taxon>Phanerochaete</taxon>
    </lineage>
</organism>
<evidence type="ECO:0000256" key="4">
    <source>
        <dbReference type="ARBA" id="ARBA00014234"/>
    </source>
</evidence>
<evidence type="ECO:0000256" key="2">
    <source>
        <dbReference type="ARBA" id="ARBA00007861"/>
    </source>
</evidence>
<dbReference type="Proteomes" id="UP000703269">
    <property type="component" value="Unassembled WGS sequence"/>
</dbReference>
<dbReference type="Gene3D" id="2.130.10.10">
    <property type="entry name" value="YVTN repeat-like/Quinoprotein amine dehydrogenase"/>
    <property type="match status" value="1"/>
</dbReference>
<dbReference type="InterPro" id="IPR036322">
    <property type="entry name" value="WD40_repeat_dom_sf"/>
</dbReference>
<protein>
    <recommendedName>
        <fullName evidence="4">Ribosome biogenesis protein NSA1</fullName>
    </recommendedName>
</protein>
<evidence type="ECO:0000313" key="7">
    <source>
        <dbReference type="Proteomes" id="UP000703269"/>
    </source>
</evidence>
<name>A0A9P3G1B9_9APHY</name>
<keyword evidence="7" id="KW-1185">Reference proteome</keyword>
<comment type="subunit">
    <text evidence="3">Component of the pre-66S ribosomal particle.</text>
</comment>
<dbReference type="GO" id="GO:0042273">
    <property type="term" value="P:ribosomal large subunit biogenesis"/>
    <property type="evidence" value="ECO:0007669"/>
    <property type="project" value="InterPro"/>
</dbReference>
<evidence type="ECO:0000313" key="6">
    <source>
        <dbReference type="EMBL" id="GJE87198.1"/>
    </source>
</evidence>
<sequence length="411" mass="45132">MPLFYAGDELGSVKSVRYSRDPENKQWKAESSVLVGDASAGRAKAIQKLAMHADEQNTLLAAFRADGSSSVLKLDAESSSASESSQWRESRLKDGQKFVGAAFTQTGTYSSTSNGALRLTKFTEDYTVPSHELAVLPMRLAEWRLSSNEETFAYAGDEVELSVWNTERAFSKEKPAPAESESKKRKRAEQLLPGEIWRAKNVSNDELNLRVPVRNTCLAYLQPAPNASQQHILVGTQLGDVRRYDTRAARRPVSNFKCIAKVGGIGAVENGTHEHQVFVSDHGCNLFALDLRNGQVSYGYKGLAGAVTALAPAPALLVSAAEDRFLRLHSTFAPPPRVGAQQEHKGEVLDKLYMKVTPTVVLWDGKPDAAAEAGEKREGDSEDEDEEDVWDQMEDVDSEDEGAKRKKSKSK</sequence>
<dbReference type="PANTHER" id="PTHR16038:SF4">
    <property type="entry name" value="WD REPEAT-CONTAINING PROTEIN 74"/>
    <property type="match status" value="1"/>
</dbReference>